<feature type="compositionally biased region" description="Pro residues" evidence="1">
    <location>
        <begin position="151"/>
        <end position="160"/>
    </location>
</feature>
<organism evidence="3 4">
    <name type="scientific">Marasmiellus scandens</name>
    <dbReference type="NCBI Taxonomy" id="2682957"/>
    <lineage>
        <taxon>Eukaryota</taxon>
        <taxon>Fungi</taxon>
        <taxon>Dikarya</taxon>
        <taxon>Basidiomycota</taxon>
        <taxon>Agaricomycotina</taxon>
        <taxon>Agaricomycetes</taxon>
        <taxon>Agaricomycetidae</taxon>
        <taxon>Agaricales</taxon>
        <taxon>Marasmiineae</taxon>
        <taxon>Omphalotaceae</taxon>
        <taxon>Marasmiellus</taxon>
    </lineage>
</organism>
<evidence type="ECO:0000313" key="4">
    <source>
        <dbReference type="Proteomes" id="UP001498398"/>
    </source>
</evidence>
<proteinExistence type="predicted"/>
<keyword evidence="4" id="KW-1185">Reference proteome</keyword>
<reference evidence="3 4" key="1">
    <citation type="submission" date="2024-01" db="EMBL/GenBank/DDBJ databases">
        <title>A draft genome for the cacao thread blight pathogen Marasmiellus scandens.</title>
        <authorList>
            <person name="Baruah I.K."/>
            <person name="Leung J."/>
            <person name="Bukari Y."/>
            <person name="Amoako-Attah I."/>
            <person name="Meinhardt L.W."/>
            <person name="Bailey B.A."/>
            <person name="Cohen S.P."/>
        </authorList>
    </citation>
    <scope>NUCLEOTIDE SEQUENCE [LARGE SCALE GENOMIC DNA]</scope>
    <source>
        <strain evidence="3 4">GH-19</strain>
    </source>
</reference>
<name>A0ABR1IZJ3_9AGAR</name>
<feature type="domain" description="ADF-H" evidence="2">
    <location>
        <begin position="4"/>
        <end position="130"/>
    </location>
</feature>
<protein>
    <recommendedName>
        <fullName evidence="2">ADF-H domain-containing protein</fullName>
    </recommendedName>
</protein>
<comment type="caution">
    <text evidence="3">The sequence shown here is derived from an EMBL/GenBank/DDBJ whole genome shotgun (WGS) entry which is preliminary data.</text>
</comment>
<feature type="compositionally biased region" description="Polar residues" evidence="1">
    <location>
        <begin position="166"/>
        <end position="184"/>
    </location>
</feature>
<dbReference type="Proteomes" id="UP001498398">
    <property type="component" value="Unassembled WGS sequence"/>
</dbReference>
<dbReference type="SUPFAM" id="SSF50729">
    <property type="entry name" value="PH domain-like"/>
    <property type="match status" value="1"/>
</dbReference>
<sequence>MSADNLVDRNVILEAYDSIVHNHSNWFLLKYAQDSDDLILHAQGSQGLTELKRSLDEPTFVHFAFYREDSKPSGCVLINYIPTLVSAVKKARALVHSRRFAAAFIRMEHATLTVDHISNLTPTAIRQAILNPDGFHSIQIERSSSSLGSSPPSPLTPPPMRRTQSDADSSPFPSTASSKINKMITTLRRKANKTESALPPDDDIPPPTPPKDKGRYAPSRRSPQGQHQQTQSQFTPYTLQSVPLTIPEKERRISLSEFAVISHASLEVEEGVEEQQPSSSPIQRGGSLFLVPLDKKWISETAYIPDPTERAQRRILAQRQRDIEEEMALKEEAERQEAIKLQKQEMIRQEEEEEKRRKESLELEIKQMTAERRLREQLAREQEERERREIEERKQADRRRRMEEHEKLEKWRQELARQAEEHEKRETEERKSELMRRKKKMTDVANQVRADVKAGLSIVEWATIQTDGLVWKRRYIKLIGTKLFMHRSPKDMNQVLDEVELKGLLSALCEPNEGFEELEALPHSFAVKFKDGHIWSMFGDTEEQKDRLLGILHYAAGL</sequence>
<dbReference type="Gene3D" id="3.40.20.10">
    <property type="entry name" value="Severin"/>
    <property type="match status" value="1"/>
</dbReference>
<gene>
    <name evidence="3" type="ORF">VKT23_014874</name>
</gene>
<feature type="compositionally biased region" description="Low complexity" evidence="1">
    <location>
        <begin position="224"/>
        <end position="233"/>
    </location>
</feature>
<feature type="compositionally biased region" description="Basic and acidic residues" evidence="1">
    <location>
        <begin position="383"/>
        <end position="435"/>
    </location>
</feature>
<evidence type="ECO:0000313" key="3">
    <source>
        <dbReference type="EMBL" id="KAK7445455.1"/>
    </source>
</evidence>
<dbReference type="EMBL" id="JBANRG010000047">
    <property type="protein sequence ID" value="KAK7445455.1"/>
    <property type="molecule type" value="Genomic_DNA"/>
</dbReference>
<evidence type="ECO:0000259" key="2">
    <source>
        <dbReference type="PROSITE" id="PS51263"/>
    </source>
</evidence>
<dbReference type="Pfam" id="PF00241">
    <property type="entry name" value="Cofilin_ADF"/>
    <property type="match status" value="1"/>
</dbReference>
<feature type="region of interest" description="Disordered" evidence="1">
    <location>
        <begin position="383"/>
        <end position="438"/>
    </location>
</feature>
<feature type="region of interest" description="Disordered" evidence="1">
    <location>
        <begin position="142"/>
        <end position="242"/>
    </location>
</feature>
<dbReference type="SUPFAM" id="SSF55753">
    <property type="entry name" value="Actin depolymerizing proteins"/>
    <property type="match status" value="1"/>
</dbReference>
<dbReference type="InterPro" id="IPR029006">
    <property type="entry name" value="ADF-H/Gelsolin-like_dom_sf"/>
</dbReference>
<evidence type="ECO:0000256" key="1">
    <source>
        <dbReference type="SAM" id="MobiDB-lite"/>
    </source>
</evidence>
<dbReference type="InterPro" id="IPR002108">
    <property type="entry name" value="ADF-H"/>
</dbReference>
<accession>A0ABR1IZJ3</accession>
<dbReference type="PROSITE" id="PS51263">
    <property type="entry name" value="ADF_H"/>
    <property type="match status" value="1"/>
</dbReference>